<evidence type="ECO:0000256" key="4">
    <source>
        <dbReference type="ARBA" id="ARBA00022475"/>
    </source>
</evidence>
<comment type="function">
    <text evidence="8">Mediates influx of magnesium ions.</text>
</comment>
<feature type="coiled-coil region" evidence="9">
    <location>
        <begin position="187"/>
        <end position="234"/>
    </location>
</feature>
<keyword evidence="7 8" id="KW-0472">Membrane</keyword>
<evidence type="ECO:0000256" key="2">
    <source>
        <dbReference type="ARBA" id="ARBA00009765"/>
    </source>
</evidence>
<evidence type="ECO:0000313" key="11">
    <source>
        <dbReference type="Proteomes" id="UP001597013"/>
    </source>
</evidence>
<keyword evidence="3 8" id="KW-0813">Transport</keyword>
<keyword evidence="11" id="KW-1185">Reference proteome</keyword>
<protein>
    <recommendedName>
        <fullName evidence="8">Magnesium transport protein CorA</fullName>
    </recommendedName>
</protein>
<evidence type="ECO:0000256" key="6">
    <source>
        <dbReference type="ARBA" id="ARBA00022989"/>
    </source>
</evidence>
<dbReference type="InterPro" id="IPR004488">
    <property type="entry name" value="Mg/Co-transport_prot_CorA"/>
</dbReference>
<evidence type="ECO:0000256" key="1">
    <source>
        <dbReference type="ARBA" id="ARBA00004651"/>
    </source>
</evidence>
<dbReference type="CDD" id="cd12828">
    <property type="entry name" value="TmCorA-like_1"/>
    <property type="match status" value="1"/>
</dbReference>
<comment type="subcellular location">
    <subcellularLocation>
        <location evidence="1">Cell membrane</location>
        <topology evidence="1">Multi-pass membrane protein</topology>
    </subcellularLocation>
    <subcellularLocation>
        <location evidence="8">Membrane</location>
        <topology evidence="8">Multi-pass membrane protein</topology>
    </subcellularLocation>
</comment>
<evidence type="ECO:0000256" key="5">
    <source>
        <dbReference type="ARBA" id="ARBA00022692"/>
    </source>
</evidence>
<keyword evidence="8" id="KW-0460">Magnesium</keyword>
<evidence type="ECO:0000313" key="10">
    <source>
        <dbReference type="EMBL" id="MFD1064344.1"/>
    </source>
</evidence>
<dbReference type="Pfam" id="PF01544">
    <property type="entry name" value="CorA"/>
    <property type="match status" value="1"/>
</dbReference>
<evidence type="ECO:0000256" key="7">
    <source>
        <dbReference type="ARBA" id="ARBA00023136"/>
    </source>
</evidence>
<dbReference type="EMBL" id="JBHTJL010000020">
    <property type="protein sequence ID" value="MFD1064344.1"/>
    <property type="molecule type" value="Genomic_DNA"/>
</dbReference>
<gene>
    <name evidence="8 10" type="primary">corA</name>
    <name evidence="10" type="ORF">ACFQ1Q_13910</name>
</gene>
<reference evidence="11" key="1">
    <citation type="journal article" date="2019" name="Int. J. Syst. Evol. Microbiol.">
        <title>The Global Catalogue of Microorganisms (GCM) 10K type strain sequencing project: providing services to taxonomists for standard genome sequencing and annotation.</title>
        <authorList>
            <consortium name="The Broad Institute Genomics Platform"/>
            <consortium name="The Broad Institute Genome Sequencing Center for Infectious Disease"/>
            <person name="Wu L."/>
            <person name="Ma J."/>
        </authorList>
    </citation>
    <scope>NUCLEOTIDE SEQUENCE [LARGE SCALE GENOMIC DNA]</scope>
    <source>
        <strain evidence="11">CCUG 62215</strain>
    </source>
</reference>
<keyword evidence="9" id="KW-0175">Coiled coil</keyword>
<dbReference type="SUPFAM" id="SSF144083">
    <property type="entry name" value="Magnesium transport protein CorA, transmembrane region"/>
    <property type="match status" value="1"/>
</dbReference>
<proteinExistence type="inferred from homology"/>
<dbReference type="RefSeq" id="WP_386132769.1">
    <property type="nucleotide sequence ID" value="NZ_JBHTJL010000020.1"/>
</dbReference>
<dbReference type="SUPFAM" id="SSF143865">
    <property type="entry name" value="CorA soluble domain-like"/>
    <property type="match status" value="1"/>
</dbReference>
<dbReference type="Gene3D" id="1.20.58.340">
    <property type="entry name" value="Magnesium transport protein CorA, transmembrane region"/>
    <property type="match status" value="2"/>
</dbReference>
<name>A0ABW3N9I8_9FLAO</name>
<dbReference type="PANTHER" id="PTHR46494">
    <property type="entry name" value="CORA FAMILY METAL ION TRANSPORTER (EUROFUNG)"/>
    <property type="match status" value="1"/>
</dbReference>
<evidence type="ECO:0000256" key="9">
    <source>
        <dbReference type="SAM" id="Coils"/>
    </source>
</evidence>
<accession>A0ABW3N9I8</accession>
<keyword evidence="6 8" id="KW-1133">Transmembrane helix</keyword>
<evidence type="ECO:0000256" key="3">
    <source>
        <dbReference type="ARBA" id="ARBA00022448"/>
    </source>
</evidence>
<dbReference type="Gene3D" id="3.30.460.20">
    <property type="entry name" value="CorA soluble domain-like"/>
    <property type="match status" value="1"/>
</dbReference>
<dbReference type="InterPro" id="IPR045863">
    <property type="entry name" value="CorA_TM1_TM2"/>
</dbReference>
<keyword evidence="8" id="KW-0406">Ion transport</keyword>
<keyword evidence="4 8" id="KW-1003">Cell membrane</keyword>
<comment type="caution">
    <text evidence="10">The sequence shown here is derived from an EMBL/GenBank/DDBJ whole genome shotgun (WGS) entry which is preliminary data.</text>
</comment>
<feature type="transmembrane region" description="Helical" evidence="8">
    <location>
        <begin position="335"/>
        <end position="355"/>
    </location>
</feature>
<dbReference type="InterPro" id="IPR002523">
    <property type="entry name" value="MgTranspt_CorA/ZnTranspt_ZntB"/>
</dbReference>
<dbReference type="InterPro" id="IPR045861">
    <property type="entry name" value="CorA_cytoplasmic_dom"/>
</dbReference>
<feature type="transmembrane region" description="Helical" evidence="8">
    <location>
        <begin position="303"/>
        <end position="323"/>
    </location>
</feature>
<keyword evidence="5 8" id="KW-0812">Transmembrane</keyword>
<comment type="similarity">
    <text evidence="2 8">Belongs to the CorA metal ion transporter (MIT) (TC 1.A.35) family.</text>
</comment>
<dbReference type="PANTHER" id="PTHR46494:SF1">
    <property type="entry name" value="CORA FAMILY METAL ION TRANSPORTER (EUROFUNG)"/>
    <property type="match status" value="1"/>
</dbReference>
<organism evidence="10 11">
    <name type="scientific">Winogradskyella litorisediminis</name>
    <dbReference type="NCBI Taxonomy" id="1156618"/>
    <lineage>
        <taxon>Bacteria</taxon>
        <taxon>Pseudomonadati</taxon>
        <taxon>Bacteroidota</taxon>
        <taxon>Flavobacteriia</taxon>
        <taxon>Flavobacteriales</taxon>
        <taxon>Flavobacteriaceae</taxon>
        <taxon>Winogradskyella</taxon>
    </lineage>
</organism>
<dbReference type="Proteomes" id="UP001597013">
    <property type="component" value="Unassembled WGS sequence"/>
</dbReference>
<sequence>MIKRIKRKKTRTKEAQKYVGQIPGTLIYTGQKANKNFIVECFDYTKNNIQETALVNIEDAKNYKDTESVTWINVDGLTHIDKIQNIGEQYGLHPLVLEDIVNTTQRPKIDEYEDYIFVVLKMLYYDKDENIVIEQVSLVLGENYVITFQESEGDVFDTIRERLRLGNGRIRGLKSDYLMYALIDAVVDNYFSIIETLGNKIEDLETELFAGQARENTNIEVQQLKREILKVRRAIFPLREIINRIEKGEHSLIYQRTLTYYRDVYDHLIQVSENIDIYREMIWSLMDMYMTTISNKMNEVMKVLTIMSSIFIPLTFLAGIYGMNFEYIPELQYRYGYFVLLGVMLVMFVALLFYFKNKKWL</sequence>
<dbReference type="NCBIfam" id="TIGR00383">
    <property type="entry name" value="corA"/>
    <property type="match status" value="1"/>
</dbReference>
<evidence type="ECO:0000256" key="8">
    <source>
        <dbReference type="RuleBase" id="RU362010"/>
    </source>
</evidence>